<accession>A0A5C1EAL2</accession>
<dbReference type="PROSITE" id="PS50005">
    <property type="entry name" value="TPR"/>
    <property type="match status" value="2"/>
</dbReference>
<dbReference type="Proteomes" id="UP000323671">
    <property type="component" value="Chromosome"/>
</dbReference>
<feature type="region of interest" description="Disordered" evidence="2">
    <location>
        <begin position="83"/>
        <end position="128"/>
    </location>
</feature>
<dbReference type="InterPro" id="IPR011990">
    <property type="entry name" value="TPR-like_helical_dom_sf"/>
</dbReference>
<feature type="repeat" description="TPR" evidence="1">
    <location>
        <begin position="341"/>
        <end position="374"/>
    </location>
</feature>
<evidence type="ECO:0000256" key="2">
    <source>
        <dbReference type="SAM" id="MobiDB-lite"/>
    </source>
</evidence>
<keyword evidence="3" id="KW-0472">Membrane</keyword>
<dbReference type="Pfam" id="PF13432">
    <property type="entry name" value="TPR_16"/>
    <property type="match status" value="1"/>
</dbReference>
<dbReference type="KEGG" id="otr:OTERR_24760"/>
<reference evidence="4 5" key="1">
    <citation type="submission" date="2017-07" db="EMBL/GenBank/DDBJ databases">
        <title>Complete genome sequence of Oryzomicrobium terrae TPP412.</title>
        <authorList>
            <person name="Chiu L.-W."/>
            <person name="Lo K.-J."/>
            <person name="Tsai Y.-M."/>
            <person name="Lin S.-S."/>
            <person name="Kuo C.-H."/>
            <person name="Liu C.-T."/>
        </authorList>
    </citation>
    <scope>NUCLEOTIDE SEQUENCE [LARGE SCALE GENOMIC DNA]</scope>
    <source>
        <strain evidence="4 5">TPP412</strain>
    </source>
</reference>
<keyword evidence="1" id="KW-0802">TPR repeat</keyword>
<sequence length="458" mass="48216">MSIIEETLHRLEQVQNPGLSTPLPASAFGRPASRRSWLLPAGAVALSAAVLATGGILYWGAPGGAPDDGPLAARTAKPVAAQETGAGLQPVSLAPSAADARASQMPGAVPPADAVAAPSQPEAATVATATPAPAADTSAKDVAQPEWLAAGKALWAAGKTDQALAEWDKGVASLSAQQRLIAVAAFYDRPTADKALQKLADLPGAFLTRGLFRGQDAFYAVVNSEPAQRKDDLAAVRQITGIKSAAITTVSRLNQSLNGDAPVVQAATVKPSSSGEKFVAATTAPAPSTGAPATTLTPAAGGDDFRFDGRAEPIRAAFRAGQWREVEERTRPLLLEAGSRWEAWWWMGRAVLGQGRAAEAENYLSRAAELNPGVAEIWISRGLAAQERGDHARAVVYLEQARTLTPLAPEVWFNLGYSRQALGNKSVAEEEWNRFLQLAGEAPRYASLRRYVEQRLGR</sequence>
<feature type="repeat" description="TPR" evidence="1">
    <location>
        <begin position="375"/>
        <end position="408"/>
    </location>
</feature>
<name>A0A5C1EAL2_9RHOO</name>
<gene>
    <name evidence="4" type="ORF">OTERR_24760</name>
</gene>
<keyword evidence="5" id="KW-1185">Reference proteome</keyword>
<dbReference type="AlphaFoldDB" id="A0A5C1EAL2"/>
<dbReference type="Gene3D" id="1.25.40.10">
    <property type="entry name" value="Tetratricopeptide repeat domain"/>
    <property type="match status" value="1"/>
</dbReference>
<evidence type="ECO:0000256" key="1">
    <source>
        <dbReference type="PROSITE-ProRule" id="PRU00339"/>
    </source>
</evidence>
<dbReference type="Pfam" id="PF13428">
    <property type="entry name" value="TPR_14"/>
    <property type="match status" value="1"/>
</dbReference>
<feature type="transmembrane region" description="Helical" evidence="3">
    <location>
        <begin position="37"/>
        <end position="61"/>
    </location>
</feature>
<evidence type="ECO:0000313" key="5">
    <source>
        <dbReference type="Proteomes" id="UP000323671"/>
    </source>
</evidence>
<keyword evidence="3" id="KW-0812">Transmembrane</keyword>
<evidence type="ECO:0000256" key="3">
    <source>
        <dbReference type="SAM" id="Phobius"/>
    </source>
</evidence>
<dbReference type="EMBL" id="CP022579">
    <property type="protein sequence ID" value="QEL65952.1"/>
    <property type="molecule type" value="Genomic_DNA"/>
</dbReference>
<proteinExistence type="predicted"/>
<organism evidence="4 5">
    <name type="scientific">Oryzomicrobium terrae</name>
    <dbReference type="NCBI Taxonomy" id="1735038"/>
    <lineage>
        <taxon>Bacteria</taxon>
        <taxon>Pseudomonadati</taxon>
        <taxon>Pseudomonadota</taxon>
        <taxon>Betaproteobacteria</taxon>
        <taxon>Rhodocyclales</taxon>
        <taxon>Rhodocyclaceae</taxon>
        <taxon>Oryzomicrobium</taxon>
    </lineage>
</organism>
<feature type="compositionally biased region" description="Low complexity" evidence="2">
    <location>
        <begin position="106"/>
        <end position="128"/>
    </location>
</feature>
<dbReference type="SUPFAM" id="SSF48452">
    <property type="entry name" value="TPR-like"/>
    <property type="match status" value="1"/>
</dbReference>
<protein>
    <submittedName>
        <fullName evidence="4">Uncharacterized protein</fullName>
    </submittedName>
</protein>
<keyword evidence="3" id="KW-1133">Transmembrane helix</keyword>
<evidence type="ECO:0000313" key="4">
    <source>
        <dbReference type="EMBL" id="QEL65952.1"/>
    </source>
</evidence>
<dbReference type="SMART" id="SM00028">
    <property type="entry name" value="TPR"/>
    <property type="match status" value="3"/>
</dbReference>
<dbReference type="InterPro" id="IPR019734">
    <property type="entry name" value="TPR_rpt"/>
</dbReference>